<name>A0A9N9J8D6_9GLOM</name>
<evidence type="ECO:0000313" key="2">
    <source>
        <dbReference type="Proteomes" id="UP000789396"/>
    </source>
</evidence>
<reference evidence="1" key="1">
    <citation type="submission" date="2021-06" db="EMBL/GenBank/DDBJ databases">
        <authorList>
            <person name="Kallberg Y."/>
            <person name="Tangrot J."/>
            <person name="Rosling A."/>
        </authorList>
    </citation>
    <scope>NUCLEOTIDE SEQUENCE</scope>
    <source>
        <strain evidence="1">IN212</strain>
    </source>
</reference>
<proteinExistence type="predicted"/>
<organism evidence="1 2">
    <name type="scientific">Racocetra fulgida</name>
    <dbReference type="NCBI Taxonomy" id="60492"/>
    <lineage>
        <taxon>Eukaryota</taxon>
        <taxon>Fungi</taxon>
        <taxon>Fungi incertae sedis</taxon>
        <taxon>Mucoromycota</taxon>
        <taxon>Glomeromycotina</taxon>
        <taxon>Glomeromycetes</taxon>
        <taxon>Diversisporales</taxon>
        <taxon>Gigasporaceae</taxon>
        <taxon>Racocetra</taxon>
    </lineage>
</organism>
<feature type="non-terminal residue" evidence="1">
    <location>
        <position position="75"/>
    </location>
</feature>
<protein>
    <submittedName>
        <fullName evidence="1">130_t:CDS:1</fullName>
    </submittedName>
</protein>
<evidence type="ECO:0000313" key="1">
    <source>
        <dbReference type="EMBL" id="CAG8769747.1"/>
    </source>
</evidence>
<dbReference type="OrthoDB" id="2305685at2759"/>
<gene>
    <name evidence="1" type="ORF">RFULGI_LOCUS14975</name>
</gene>
<keyword evidence="2" id="KW-1185">Reference proteome</keyword>
<comment type="caution">
    <text evidence="1">The sequence shown here is derived from an EMBL/GenBank/DDBJ whole genome shotgun (WGS) entry which is preliminary data.</text>
</comment>
<sequence length="75" mass="8789">ITDQLDLKINKDGSTEPFVSKLPDINLNCDKMVSYNNTTYSKRTEDDYYKDPYRKRAQGSQIYIYEDSSTYDEAD</sequence>
<feature type="non-terminal residue" evidence="1">
    <location>
        <position position="1"/>
    </location>
</feature>
<dbReference type="EMBL" id="CAJVPZ010045685">
    <property type="protein sequence ID" value="CAG8769747.1"/>
    <property type="molecule type" value="Genomic_DNA"/>
</dbReference>
<dbReference type="Proteomes" id="UP000789396">
    <property type="component" value="Unassembled WGS sequence"/>
</dbReference>
<dbReference type="AlphaFoldDB" id="A0A9N9J8D6"/>
<accession>A0A9N9J8D6</accession>